<dbReference type="SFLD" id="SFLDG01135">
    <property type="entry name" value="C1.5.6:_HAD__Beta-PGM__Phospha"/>
    <property type="match status" value="1"/>
</dbReference>
<evidence type="ECO:0000313" key="1">
    <source>
        <dbReference type="EMBL" id="MBD3110083.1"/>
    </source>
</evidence>
<keyword evidence="2" id="KW-1185">Reference proteome</keyword>
<sequence>MIKAVIFDMDGLMFDSEVLGIEMMKKTMEHFPFEYDHDLNTRIIGTTSEYIRKQFSEHYGEDFPFEEVMKHKKEITLQYYHENDIPKKSGLVELLQFLKENDYKLGVATSTYRDDAEFMLKQADIYHFFDEIVCGDEVKKSKPNPDIYLTALHKLNVKAEEAIVLEDSENGLRAGQSAGIATIFVKDLVHPHEEVLEKVVCSAQSLHDVIAYLKNDTV</sequence>
<dbReference type="Gene3D" id="3.40.50.1000">
    <property type="entry name" value="HAD superfamily/HAD-like"/>
    <property type="match status" value="1"/>
</dbReference>
<dbReference type="SFLD" id="SFLDS00003">
    <property type="entry name" value="Haloacid_Dehalogenase"/>
    <property type="match status" value="1"/>
</dbReference>
<organism evidence="1 2">
    <name type="scientific">Peribacillus faecalis</name>
    <dbReference type="NCBI Taxonomy" id="2772559"/>
    <lineage>
        <taxon>Bacteria</taxon>
        <taxon>Bacillati</taxon>
        <taxon>Bacillota</taxon>
        <taxon>Bacilli</taxon>
        <taxon>Bacillales</taxon>
        <taxon>Bacillaceae</taxon>
        <taxon>Peribacillus</taxon>
    </lineage>
</organism>
<name>A0A927CYM1_9BACI</name>
<dbReference type="SFLD" id="SFLDG01129">
    <property type="entry name" value="C1.5:_HAD__Beta-PGM__Phosphata"/>
    <property type="match status" value="1"/>
</dbReference>
<dbReference type="RefSeq" id="WP_190999615.1">
    <property type="nucleotide sequence ID" value="NZ_JACXSI010000055.1"/>
</dbReference>
<proteinExistence type="predicted"/>
<dbReference type="InterPro" id="IPR006439">
    <property type="entry name" value="HAD-SF_hydro_IA"/>
</dbReference>
<dbReference type="PANTHER" id="PTHR18901:SF38">
    <property type="entry name" value="PSEUDOURIDINE-5'-PHOSPHATASE"/>
    <property type="match status" value="1"/>
</dbReference>
<dbReference type="SUPFAM" id="SSF56784">
    <property type="entry name" value="HAD-like"/>
    <property type="match status" value="1"/>
</dbReference>
<dbReference type="PRINTS" id="PR00413">
    <property type="entry name" value="HADHALOGNASE"/>
</dbReference>
<comment type="caution">
    <text evidence="1">The sequence shown here is derived from an EMBL/GenBank/DDBJ whole genome shotgun (WGS) entry which is preliminary data.</text>
</comment>
<dbReference type="AlphaFoldDB" id="A0A927CYM1"/>
<dbReference type="Pfam" id="PF13419">
    <property type="entry name" value="HAD_2"/>
    <property type="match status" value="1"/>
</dbReference>
<reference evidence="1" key="1">
    <citation type="submission" date="2020-09" db="EMBL/GenBank/DDBJ databases">
        <title>Bacillus faecalis sp. nov., a moderately halophilic bacterium isolated from cow faeces.</title>
        <authorList>
            <person name="Jiang L."/>
            <person name="Lee J."/>
        </authorList>
    </citation>
    <scope>NUCLEOTIDE SEQUENCE</scope>
    <source>
        <strain evidence="1">AGMB 02131</strain>
    </source>
</reference>
<dbReference type="InterPro" id="IPR036412">
    <property type="entry name" value="HAD-like_sf"/>
</dbReference>
<gene>
    <name evidence="1" type="ORF">IEO70_17250</name>
</gene>
<dbReference type="InterPro" id="IPR041492">
    <property type="entry name" value="HAD_2"/>
</dbReference>
<accession>A0A927CYM1</accession>
<dbReference type="EMBL" id="JACXSI010000055">
    <property type="protein sequence ID" value="MBD3110083.1"/>
    <property type="molecule type" value="Genomic_DNA"/>
</dbReference>
<dbReference type="Gene3D" id="1.10.150.240">
    <property type="entry name" value="Putative phosphatase, domain 2"/>
    <property type="match status" value="1"/>
</dbReference>
<dbReference type="NCBIfam" id="TIGR01549">
    <property type="entry name" value="HAD-SF-IA-v1"/>
    <property type="match status" value="1"/>
</dbReference>
<dbReference type="Proteomes" id="UP000602076">
    <property type="component" value="Unassembled WGS sequence"/>
</dbReference>
<dbReference type="NCBIfam" id="TIGR01509">
    <property type="entry name" value="HAD-SF-IA-v3"/>
    <property type="match status" value="1"/>
</dbReference>
<evidence type="ECO:0000313" key="2">
    <source>
        <dbReference type="Proteomes" id="UP000602076"/>
    </source>
</evidence>
<dbReference type="InterPro" id="IPR023214">
    <property type="entry name" value="HAD_sf"/>
</dbReference>
<dbReference type="InterPro" id="IPR023198">
    <property type="entry name" value="PGP-like_dom2"/>
</dbReference>
<dbReference type="PANTHER" id="PTHR18901">
    <property type="entry name" value="2-DEOXYGLUCOSE-6-PHOSPHATE PHOSPHATASE 2"/>
    <property type="match status" value="1"/>
</dbReference>
<protein>
    <submittedName>
        <fullName evidence="1">HAD family phosphatase</fullName>
    </submittedName>
</protein>